<comment type="caution">
    <text evidence="1">The sequence shown here is derived from an EMBL/GenBank/DDBJ whole genome shotgun (WGS) entry which is preliminary data.</text>
</comment>
<name>A0ABQ2RQR1_9DEIO</name>
<dbReference type="EMBL" id="BMQM01000006">
    <property type="protein sequence ID" value="GGR53162.1"/>
    <property type="molecule type" value="Genomic_DNA"/>
</dbReference>
<evidence type="ECO:0000313" key="1">
    <source>
        <dbReference type="EMBL" id="GGR53162.1"/>
    </source>
</evidence>
<dbReference type="Gene3D" id="3.30.870.10">
    <property type="entry name" value="Endonuclease Chain A"/>
    <property type="match status" value="1"/>
</dbReference>
<keyword evidence="2" id="KW-1185">Reference proteome</keyword>
<dbReference type="CDD" id="cd09176">
    <property type="entry name" value="PLDc_unchar6"/>
    <property type="match status" value="1"/>
</dbReference>
<proteinExistence type="predicted"/>
<dbReference type="InterPro" id="IPR059166">
    <property type="entry name" value="PLD-like_cat"/>
</dbReference>
<sequence length="364" mass="40629">MTERLTQTRWEGWGAGLSLLEQRPGTLWIVSPFITASLPAHLVSGARVLTTLDPVDLARGSSQATALAALMDGGAEVRTLPDLHAKVYLRMHASQAVGFSGSANLTQRGNHRNLEAMTGPEEFSISFIRDLMGHWSRADPLNQARLLEAQAKGDRLRENFLTQEMIESDVVVIMVDTRMMRGMFELTESKVGIPVADRTPGLRPARVDFVTARERKVGLDQLRAGLKKLQDGQAGRAVKLSGGLAYAVPIADRDRFQNRIESLHHELRDTMNALVADNASAWKKDFMGRLRQAASKYLKADPERVEHVVKEAGDRFDHYLTQLDVGLSYGTYLPLQTPSRPLAHDFRTYFRSVRENQTLELDLT</sequence>
<dbReference type="Proteomes" id="UP000634308">
    <property type="component" value="Unassembled WGS sequence"/>
</dbReference>
<organism evidence="1 2">
    <name type="scientific">Deinococcus seoulensis</name>
    <dbReference type="NCBI Taxonomy" id="1837379"/>
    <lineage>
        <taxon>Bacteria</taxon>
        <taxon>Thermotogati</taxon>
        <taxon>Deinococcota</taxon>
        <taxon>Deinococci</taxon>
        <taxon>Deinococcales</taxon>
        <taxon>Deinococcaceae</taxon>
        <taxon>Deinococcus</taxon>
    </lineage>
</organism>
<accession>A0ABQ2RQR1</accession>
<gene>
    <name evidence="1" type="ORF">GCM10008959_13300</name>
</gene>
<protein>
    <recommendedName>
        <fullName evidence="3">Phospholipase D-like domain-containing protein</fullName>
    </recommendedName>
</protein>
<dbReference type="RefSeq" id="WP_189064210.1">
    <property type="nucleotide sequence ID" value="NZ_BMQM01000006.1"/>
</dbReference>
<evidence type="ECO:0000313" key="2">
    <source>
        <dbReference type="Proteomes" id="UP000634308"/>
    </source>
</evidence>
<evidence type="ECO:0008006" key="3">
    <source>
        <dbReference type="Google" id="ProtNLM"/>
    </source>
</evidence>
<reference evidence="2" key="1">
    <citation type="journal article" date="2019" name="Int. J. Syst. Evol. Microbiol.">
        <title>The Global Catalogue of Microorganisms (GCM) 10K type strain sequencing project: providing services to taxonomists for standard genome sequencing and annotation.</title>
        <authorList>
            <consortium name="The Broad Institute Genomics Platform"/>
            <consortium name="The Broad Institute Genome Sequencing Center for Infectious Disease"/>
            <person name="Wu L."/>
            <person name="Ma J."/>
        </authorList>
    </citation>
    <scope>NUCLEOTIDE SEQUENCE [LARGE SCALE GENOMIC DNA]</scope>
    <source>
        <strain evidence="2">JCM 31404</strain>
    </source>
</reference>